<dbReference type="InterPro" id="IPR050428">
    <property type="entry name" value="TCS_sensor_his_kinase"/>
</dbReference>
<evidence type="ECO:0000256" key="7">
    <source>
        <dbReference type="ARBA" id="ARBA00022692"/>
    </source>
</evidence>
<comment type="caution">
    <text evidence="17">The sequence shown here is derived from an EMBL/GenBank/DDBJ whole genome shotgun (WGS) entry which is preliminary data.</text>
</comment>
<feature type="transmembrane region" description="Helical" evidence="14">
    <location>
        <begin position="167"/>
        <end position="190"/>
    </location>
</feature>
<dbReference type="Pfam" id="PF02518">
    <property type="entry name" value="HATPase_c"/>
    <property type="match status" value="1"/>
</dbReference>
<dbReference type="InterPro" id="IPR039506">
    <property type="entry name" value="SPOB_a"/>
</dbReference>
<dbReference type="SMART" id="SM00387">
    <property type="entry name" value="HATPase_c"/>
    <property type="match status" value="1"/>
</dbReference>
<evidence type="ECO:0000256" key="9">
    <source>
        <dbReference type="ARBA" id="ARBA00022777"/>
    </source>
</evidence>
<dbReference type="GO" id="GO:0000155">
    <property type="term" value="F:phosphorelay sensor kinase activity"/>
    <property type="evidence" value="ECO:0007669"/>
    <property type="project" value="InterPro"/>
</dbReference>
<dbReference type="Pfam" id="PF14689">
    <property type="entry name" value="SPOB_a"/>
    <property type="match status" value="1"/>
</dbReference>
<evidence type="ECO:0000259" key="15">
    <source>
        <dbReference type="PROSITE" id="PS50109"/>
    </source>
</evidence>
<evidence type="ECO:0000256" key="6">
    <source>
        <dbReference type="ARBA" id="ARBA00022679"/>
    </source>
</evidence>
<dbReference type="CDD" id="cd00130">
    <property type="entry name" value="PAS"/>
    <property type="match status" value="1"/>
</dbReference>
<dbReference type="PRINTS" id="PR00344">
    <property type="entry name" value="BCTRLSENSOR"/>
</dbReference>
<keyword evidence="11 14" id="KW-1133">Transmembrane helix</keyword>
<protein>
    <recommendedName>
        <fullName evidence="3">histidine kinase</fullName>
        <ecNumber evidence="3">2.7.13.3</ecNumber>
    </recommendedName>
</protein>
<evidence type="ECO:0000259" key="16">
    <source>
        <dbReference type="PROSITE" id="PS50112"/>
    </source>
</evidence>
<dbReference type="PROSITE" id="PS50109">
    <property type="entry name" value="HIS_KIN"/>
    <property type="match status" value="1"/>
</dbReference>
<name>A0A9X2E0V8_9MICO</name>
<dbReference type="Gene3D" id="3.30.565.10">
    <property type="entry name" value="Histidine kinase-like ATPase, C-terminal domain"/>
    <property type="match status" value="1"/>
</dbReference>
<dbReference type="Gene3D" id="1.10.287.130">
    <property type="match status" value="1"/>
</dbReference>
<dbReference type="GO" id="GO:0006355">
    <property type="term" value="P:regulation of DNA-templated transcription"/>
    <property type="evidence" value="ECO:0007669"/>
    <property type="project" value="InterPro"/>
</dbReference>
<dbReference type="InterPro" id="IPR016120">
    <property type="entry name" value="Sig_transdc_His_kin_SpoOB"/>
</dbReference>
<dbReference type="SUPFAM" id="SSF55890">
    <property type="entry name" value="Sporulation response regulatory protein Spo0B"/>
    <property type="match status" value="1"/>
</dbReference>
<dbReference type="Pfam" id="PF00989">
    <property type="entry name" value="PAS"/>
    <property type="match status" value="1"/>
</dbReference>
<proteinExistence type="predicted"/>
<dbReference type="SMART" id="SM00091">
    <property type="entry name" value="PAS"/>
    <property type="match status" value="1"/>
</dbReference>
<dbReference type="Proteomes" id="UP001155240">
    <property type="component" value="Unassembled WGS sequence"/>
</dbReference>
<dbReference type="InterPro" id="IPR000014">
    <property type="entry name" value="PAS"/>
</dbReference>
<gene>
    <name evidence="17" type="ORF">NB037_13155</name>
</gene>
<keyword evidence="12" id="KW-0902">Two-component regulatory system</keyword>
<comment type="subcellular location">
    <subcellularLocation>
        <location evidence="2">Cell membrane</location>
        <topology evidence="2">Multi-pass membrane protein</topology>
    </subcellularLocation>
</comment>
<dbReference type="Gene3D" id="3.30.450.20">
    <property type="entry name" value="PAS domain"/>
    <property type="match status" value="2"/>
</dbReference>
<dbReference type="EMBL" id="JAMRYM010000061">
    <property type="protein sequence ID" value="MCM6763368.1"/>
    <property type="molecule type" value="Genomic_DNA"/>
</dbReference>
<dbReference type="InterPro" id="IPR036890">
    <property type="entry name" value="HATPase_C_sf"/>
</dbReference>
<feature type="domain" description="PAS" evidence="16">
    <location>
        <begin position="212"/>
        <end position="260"/>
    </location>
</feature>
<dbReference type="InterPro" id="IPR013767">
    <property type="entry name" value="PAS_fold"/>
</dbReference>
<dbReference type="PANTHER" id="PTHR45436:SF5">
    <property type="entry name" value="SENSOR HISTIDINE KINASE TRCS"/>
    <property type="match status" value="1"/>
</dbReference>
<sequence>MSLRVQLLLLQALIVAVAVVATGLVAGSLQERSLRSSYLDRMTGVARSVANLPAITEAFDDEDPSIVIQPIAEVIREASDVTYVVVTDRAGVRFSHPDTERIGERVSTDPSVPLAGQTFVGTQTGTLGESWRVKVPVFGSDGEVIGTASVGILESALRKDFLGHLSWLLWAMAGAAVLGIFGAAWVTAIIRRRIFRLEPEEIASLVTQQETMLHRLSEGVVTVDASGRIVLVNDAATALLGWSPDPTLPPPLARDVLEPSLLEVLESGEREGRLVLAGERILIARGTGTHRGERTVGATLLLRDHTELHQLMQDTDGAQSLAAGLRAQAHEFANTMHVVSGLLELDCVDEARAFIARLGSGGPLGVGGAIAPEMLMEDPELTALLMVKSAHARELRIDLAVSATPEAESLAGRLPSTLRDDVVTVVGNLVDNALEACSAGHRVRVQFSIDAGDLVIEVDDDGAGIPAEQREQVFEEGVSSKGGRDAGVRVHGRGIGLALVRRIAQRNRGAVAAGASEWGGARLTARLHLPPVAVGVS</sequence>
<evidence type="ECO:0000256" key="1">
    <source>
        <dbReference type="ARBA" id="ARBA00000085"/>
    </source>
</evidence>
<evidence type="ECO:0000256" key="8">
    <source>
        <dbReference type="ARBA" id="ARBA00022741"/>
    </source>
</evidence>
<reference evidence="17" key="1">
    <citation type="submission" date="2022-06" db="EMBL/GenBank/DDBJ databases">
        <title>Whole genome shotgun sequencing (WGS) of Rathayibacter sp. ZW T2_19, isolated from stored onions (Allium cepa).</title>
        <authorList>
            <person name="Stoll D.A."/>
            <person name="Huch M."/>
        </authorList>
    </citation>
    <scope>NUCLEOTIDE SEQUENCE</scope>
    <source>
        <strain evidence="17">ZW T2_19</strain>
    </source>
</reference>
<dbReference type="Pfam" id="PF17203">
    <property type="entry name" value="sCache_3_2"/>
    <property type="match status" value="1"/>
</dbReference>
<keyword evidence="5" id="KW-0597">Phosphoprotein</keyword>
<dbReference type="InterPro" id="IPR003594">
    <property type="entry name" value="HATPase_dom"/>
</dbReference>
<accession>A0A9X2E0V8</accession>
<evidence type="ECO:0000256" key="12">
    <source>
        <dbReference type="ARBA" id="ARBA00023012"/>
    </source>
</evidence>
<evidence type="ECO:0000256" key="10">
    <source>
        <dbReference type="ARBA" id="ARBA00022840"/>
    </source>
</evidence>
<dbReference type="GO" id="GO:0005524">
    <property type="term" value="F:ATP binding"/>
    <property type="evidence" value="ECO:0007669"/>
    <property type="project" value="UniProtKB-KW"/>
</dbReference>
<evidence type="ECO:0000313" key="17">
    <source>
        <dbReference type="EMBL" id="MCM6763368.1"/>
    </source>
</evidence>
<feature type="domain" description="Histidine kinase" evidence="15">
    <location>
        <begin position="425"/>
        <end position="531"/>
    </location>
</feature>
<dbReference type="PANTHER" id="PTHR45436">
    <property type="entry name" value="SENSOR HISTIDINE KINASE YKOH"/>
    <property type="match status" value="1"/>
</dbReference>
<evidence type="ECO:0000256" key="3">
    <source>
        <dbReference type="ARBA" id="ARBA00012438"/>
    </source>
</evidence>
<keyword evidence="7 14" id="KW-0812">Transmembrane</keyword>
<dbReference type="AlphaFoldDB" id="A0A9X2E0V8"/>
<evidence type="ECO:0000313" key="18">
    <source>
        <dbReference type="Proteomes" id="UP001155240"/>
    </source>
</evidence>
<dbReference type="SUPFAM" id="SSF55785">
    <property type="entry name" value="PYP-like sensor domain (PAS domain)"/>
    <property type="match status" value="1"/>
</dbReference>
<keyword evidence="10" id="KW-0067">ATP-binding</keyword>
<evidence type="ECO:0000256" key="5">
    <source>
        <dbReference type="ARBA" id="ARBA00022553"/>
    </source>
</evidence>
<dbReference type="GO" id="GO:0005886">
    <property type="term" value="C:plasma membrane"/>
    <property type="evidence" value="ECO:0007669"/>
    <property type="project" value="UniProtKB-SubCell"/>
</dbReference>
<evidence type="ECO:0000256" key="2">
    <source>
        <dbReference type="ARBA" id="ARBA00004651"/>
    </source>
</evidence>
<dbReference type="InterPro" id="IPR029151">
    <property type="entry name" value="Sensor-like_sf"/>
</dbReference>
<dbReference type="SUPFAM" id="SSF55874">
    <property type="entry name" value="ATPase domain of HSP90 chaperone/DNA topoisomerase II/histidine kinase"/>
    <property type="match status" value="1"/>
</dbReference>
<comment type="catalytic activity">
    <reaction evidence="1">
        <text>ATP + protein L-histidine = ADP + protein N-phospho-L-histidine.</text>
        <dbReference type="EC" id="2.7.13.3"/>
    </reaction>
</comment>
<evidence type="ECO:0000256" key="4">
    <source>
        <dbReference type="ARBA" id="ARBA00022475"/>
    </source>
</evidence>
<organism evidence="17 18">
    <name type="scientific">Rathayibacter rubneri</name>
    <dbReference type="NCBI Taxonomy" id="2950106"/>
    <lineage>
        <taxon>Bacteria</taxon>
        <taxon>Bacillati</taxon>
        <taxon>Actinomycetota</taxon>
        <taxon>Actinomycetes</taxon>
        <taxon>Micrococcales</taxon>
        <taxon>Microbacteriaceae</taxon>
        <taxon>Rathayibacter</taxon>
    </lineage>
</organism>
<evidence type="ECO:0000256" key="11">
    <source>
        <dbReference type="ARBA" id="ARBA00022989"/>
    </source>
</evidence>
<evidence type="ECO:0000256" key="14">
    <source>
        <dbReference type="SAM" id="Phobius"/>
    </source>
</evidence>
<dbReference type="InterPro" id="IPR005467">
    <property type="entry name" value="His_kinase_dom"/>
</dbReference>
<keyword evidence="18" id="KW-1185">Reference proteome</keyword>
<keyword evidence="6" id="KW-0808">Transferase</keyword>
<dbReference type="InterPro" id="IPR033463">
    <property type="entry name" value="sCache_3"/>
</dbReference>
<keyword evidence="13 14" id="KW-0472">Membrane</keyword>
<dbReference type="InterPro" id="IPR035965">
    <property type="entry name" value="PAS-like_dom_sf"/>
</dbReference>
<keyword evidence="4" id="KW-1003">Cell membrane</keyword>
<dbReference type="RefSeq" id="WP_251946428.1">
    <property type="nucleotide sequence ID" value="NZ_JAMRYM010000061.1"/>
</dbReference>
<dbReference type="SUPFAM" id="SSF103190">
    <property type="entry name" value="Sensory domain-like"/>
    <property type="match status" value="1"/>
</dbReference>
<dbReference type="PROSITE" id="PS50112">
    <property type="entry name" value="PAS"/>
    <property type="match status" value="1"/>
</dbReference>
<dbReference type="InterPro" id="IPR004358">
    <property type="entry name" value="Sig_transdc_His_kin-like_C"/>
</dbReference>
<dbReference type="EC" id="2.7.13.3" evidence="3"/>
<keyword evidence="9 17" id="KW-0418">Kinase</keyword>
<evidence type="ECO:0000256" key="13">
    <source>
        <dbReference type="ARBA" id="ARBA00023136"/>
    </source>
</evidence>
<keyword evidence="8" id="KW-0547">Nucleotide-binding</keyword>